<name>A0ACB8V482_9EURO</name>
<accession>A0ACB8V482</accession>
<evidence type="ECO:0000313" key="1">
    <source>
        <dbReference type="EMBL" id="KAI2392187.1"/>
    </source>
</evidence>
<reference evidence="1" key="1">
    <citation type="journal article" date="2022" name="bioRxiv">
        <title>Population genetic analysis of Ophidiomyces ophidiicola, the causative agent of snake fungal disease, indicates recent introductions to the USA.</title>
        <authorList>
            <person name="Ladner J.T."/>
            <person name="Palmer J.M."/>
            <person name="Ettinger C.L."/>
            <person name="Stajich J.E."/>
            <person name="Farrell T.M."/>
            <person name="Glorioso B.M."/>
            <person name="Lawson B."/>
            <person name="Price S.J."/>
            <person name="Stengle A.G."/>
            <person name="Grear D.A."/>
            <person name="Lorch J.M."/>
        </authorList>
    </citation>
    <scope>NUCLEOTIDE SEQUENCE</scope>
    <source>
        <strain evidence="1">NWHC 24266-5</strain>
    </source>
</reference>
<organism evidence="1">
    <name type="scientific">Ophidiomyces ophidiicola</name>
    <dbReference type="NCBI Taxonomy" id="1387563"/>
    <lineage>
        <taxon>Eukaryota</taxon>
        <taxon>Fungi</taxon>
        <taxon>Dikarya</taxon>
        <taxon>Ascomycota</taxon>
        <taxon>Pezizomycotina</taxon>
        <taxon>Eurotiomycetes</taxon>
        <taxon>Eurotiomycetidae</taxon>
        <taxon>Onygenales</taxon>
        <taxon>Onygenaceae</taxon>
        <taxon>Ophidiomyces</taxon>
    </lineage>
</organism>
<sequence length="151" mass="16465">MEGVKNDIAILHLENPIPEGPNIRYAALPKKYSDPAPNSQVFSAGWGLTTHNGNVSSHLLYMKVPVIDRKICQGMHALLPDWGIEISETIVCAGADLRSSCDADSGGPLYNETKETVIGVVSASYECGQKGHPTIFTRVSKYIHWIEQNTA</sequence>
<gene>
    <name evidence="1" type="ORF">LOY88_000843</name>
</gene>
<comment type="caution">
    <text evidence="1">The sequence shown here is derived from an EMBL/GenBank/DDBJ whole genome shotgun (WGS) entry which is preliminary data.</text>
</comment>
<protein>
    <submittedName>
        <fullName evidence="1">Uncharacterized protein</fullName>
    </submittedName>
</protein>
<proteinExistence type="predicted"/>
<dbReference type="EMBL" id="JALBCA010000008">
    <property type="protein sequence ID" value="KAI2392187.1"/>
    <property type="molecule type" value="Genomic_DNA"/>
</dbReference>